<dbReference type="SUPFAM" id="SSF52402">
    <property type="entry name" value="Adenine nucleotide alpha hydrolases-like"/>
    <property type="match status" value="2"/>
</dbReference>
<evidence type="ECO:0000313" key="3">
    <source>
        <dbReference type="EMBL" id="GAA4472938.1"/>
    </source>
</evidence>
<dbReference type="InterPro" id="IPR014729">
    <property type="entry name" value="Rossmann-like_a/b/a_fold"/>
</dbReference>
<dbReference type="CDD" id="cd00293">
    <property type="entry name" value="USP-like"/>
    <property type="match status" value="2"/>
</dbReference>
<dbReference type="Gene3D" id="3.40.50.620">
    <property type="entry name" value="HUPs"/>
    <property type="match status" value="2"/>
</dbReference>
<reference evidence="4" key="1">
    <citation type="journal article" date="2019" name="Int. J. Syst. Evol. Microbiol.">
        <title>The Global Catalogue of Microorganisms (GCM) 10K type strain sequencing project: providing services to taxonomists for standard genome sequencing and annotation.</title>
        <authorList>
            <consortium name="The Broad Institute Genomics Platform"/>
            <consortium name="The Broad Institute Genome Sequencing Center for Infectious Disease"/>
            <person name="Wu L."/>
            <person name="Ma J."/>
        </authorList>
    </citation>
    <scope>NUCLEOTIDE SEQUENCE [LARGE SCALE GENOMIC DNA]</scope>
    <source>
        <strain evidence="4">JCM 17759</strain>
    </source>
</reference>
<dbReference type="PANTHER" id="PTHR43010">
    <property type="entry name" value="UNIVERSAL STRESS PROTEIN SLR1230"/>
    <property type="match status" value="1"/>
</dbReference>
<keyword evidence="4" id="KW-1185">Reference proteome</keyword>
<name>A0ABP8NTI3_9BACT</name>
<dbReference type="RefSeq" id="WP_345328395.1">
    <property type="nucleotide sequence ID" value="NZ_BAABGA010000120.1"/>
</dbReference>
<feature type="domain" description="UspA" evidence="2">
    <location>
        <begin position="2"/>
        <end position="139"/>
    </location>
</feature>
<dbReference type="PRINTS" id="PR01438">
    <property type="entry name" value="UNVRSLSTRESS"/>
</dbReference>
<evidence type="ECO:0000313" key="4">
    <source>
        <dbReference type="Proteomes" id="UP001500840"/>
    </source>
</evidence>
<proteinExistence type="inferred from homology"/>
<sequence length="300" mass="33340">MKVLLASDGSSLAKNAAELLHHLKFQQPLKLAVLTVSLGPELTIHGNPQNLTREEEEKEFVARHHADLEAMFKDQCPDYFSKLHHTGNVAQSILEVSRRIVADLIVIGAVGHSLVTRMLLGSISDRVATHAQCSVLVVRPPDKDHRPHVCPKKITIAYDGSIASREAINEMMQLTWDPDCEFSVLSIAPSYDYLMSEGVAAGVLEDEAKALEQTKDKAQYMAKQLAEKLPNTHPHVIRSQHEGEAIVRFSEHQQSDLVILGDTGHSLLHDLFLGSTTKYVLRHAPCSVWISRHHHTTEGE</sequence>
<dbReference type="InterPro" id="IPR006015">
    <property type="entry name" value="Universal_stress_UspA"/>
</dbReference>
<feature type="domain" description="UspA" evidence="2">
    <location>
        <begin position="152"/>
        <end position="292"/>
    </location>
</feature>
<accession>A0ABP8NTI3</accession>
<evidence type="ECO:0000259" key="2">
    <source>
        <dbReference type="Pfam" id="PF00582"/>
    </source>
</evidence>
<comment type="caution">
    <text evidence="3">The sequence shown here is derived from an EMBL/GenBank/DDBJ whole genome shotgun (WGS) entry which is preliminary data.</text>
</comment>
<gene>
    <name evidence="3" type="ORF">GCM10023156_70240</name>
</gene>
<dbReference type="Proteomes" id="UP001500840">
    <property type="component" value="Unassembled WGS sequence"/>
</dbReference>
<dbReference type="Pfam" id="PF00582">
    <property type="entry name" value="Usp"/>
    <property type="match status" value="2"/>
</dbReference>
<protein>
    <submittedName>
        <fullName evidence="3">Universal stress protein</fullName>
    </submittedName>
</protein>
<dbReference type="InterPro" id="IPR051688">
    <property type="entry name" value="USP_A"/>
</dbReference>
<evidence type="ECO:0000256" key="1">
    <source>
        <dbReference type="ARBA" id="ARBA00008791"/>
    </source>
</evidence>
<organism evidence="3 4">
    <name type="scientific">Novipirellula rosea</name>
    <dbReference type="NCBI Taxonomy" id="1031540"/>
    <lineage>
        <taxon>Bacteria</taxon>
        <taxon>Pseudomonadati</taxon>
        <taxon>Planctomycetota</taxon>
        <taxon>Planctomycetia</taxon>
        <taxon>Pirellulales</taxon>
        <taxon>Pirellulaceae</taxon>
        <taxon>Novipirellula</taxon>
    </lineage>
</organism>
<dbReference type="EMBL" id="BAABGA010000120">
    <property type="protein sequence ID" value="GAA4472938.1"/>
    <property type="molecule type" value="Genomic_DNA"/>
</dbReference>
<dbReference type="PANTHER" id="PTHR43010:SF1">
    <property type="entry name" value="USPA DOMAIN-CONTAINING PROTEIN"/>
    <property type="match status" value="1"/>
</dbReference>
<dbReference type="InterPro" id="IPR006016">
    <property type="entry name" value="UspA"/>
</dbReference>
<comment type="similarity">
    <text evidence="1">Belongs to the universal stress protein A family.</text>
</comment>